<dbReference type="eggNOG" id="COG2010">
    <property type="taxonomic scope" value="Bacteria"/>
</dbReference>
<dbReference type="AlphaFoldDB" id="A0LNA9"/>
<evidence type="ECO:0000313" key="7">
    <source>
        <dbReference type="Proteomes" id="UP000001784"/>
    </source>
</evidence>
<evidence type="ECO:0000313" key="6">
    <source>
        <dbReference type="EMBL" id="ABK18911.1"/>
    </source>
</evidence>
<evidence type="ECO:0000256" key="1">
    <source>
        <dbReference type="ARBA" id="ARBA00022617"/>
    </source>
</evidence>
<dbReference type="InParanoid" id="A0LNA9"/>
<keyword evidence="7" id="KW-1185">Reference proteome</keyword>
<evidence type="ECO:0000259" key="5">
    <source>
        <dbReference type="PROSITE" id="PS51007"/>
    </source>
</evidence>
<dbReference type="OrthoDB" id="9773456at2"/>
<protein>
    <submittedName>
        <fullName evidence="6">Cytochrome c family protein</fullName>
    </submittedName>
</protein>
<dbReference type="InterPro" id="IPR036909">
    <property type="entry name" value="Cyt_c-like_dom_sf"/>
</dbReference>
<evidence type="ECO:0000256" key="4">
    <source>
        <dbReference type="PROSITE-ProRule" id="PRU00433"/>
    </source>
</evidence>
<dbReference type="InterPro" id="IPR009056">
    <property type="entry name" value="Cyt_c-like_dom"/>
</dbReference>
<gene>
    <name evidence="6" type="ordered locus">Sfum_3238</name>
</gene>
<organism evidence="6 7">
    <name type="scientific">Syntrophobacter fumaroxidans (strain DSM 10017 / MPOB)</name>
    <dbReference type="NCBI Taxonomy" id="335543"/>
    <lineage>
        <taxon>Bacteria</taxon>
        <taxon>Pseudomonadati</taxon>
        <taxon>Thermodesulfobacteriota</taxon>
        <taxon>Syntrophobacteria</taxon>
        <taxon>Syntrophobacterales</taxon>
        <taxon>Syntrophobacteraceae</taxon>
        <taxon>Syntrophobacter</taxon>
    </lineage>
</organism>
<proteinExistence type="predicted"/>
<dbReference type="GO" id="GO:0020037">
    <property type="term" value="F:heme binding"/>
    <property type="evidence" value="ECO:0007669"/>
    <property type="project" value="InterPro"/>
</dbReference>
<dbReference type="SUPFAM" id="SSF46626">
    <property type="entry name" value="Cytochrome c"/>
    <property type="match status" value="1"/>
</dbReference>
<feature type="domain" description="Cytochrome c" evidence="5">
    <location>
        <begin position="67"/>
        <end position="155"/>
    </location>
</feature>
<evidence type="ECO:0000256" key="2">
    <source>
        <dbReference type="ARBA" id="ARBA00022723"/>
    </source>
</evidence>
<keyword evidence="1 4" id="KW-0349">Heme</keyword>
<sequence length="174" mass="19057">MRMVSKSIVWFLIVAGGAALFAWQGWYNVAANVPHWDATVTAIELIRDRSIEAHSRGISVPALDDARLVSDGARTYDEVCRYCHGAPGVPSAVFAQGLYPAPANLASDAFRRDFKEARVFWVIKNGIKMTGMPAFGSFFEDVELWAAVAFVKRLPGIGAEEYRSMTAKTDKAGP</sequence>
<dbReference type="GO" id="GO:0046872">
    <property type="term" value="F:metal ion binding"/>
    <property type="evidence" value="ECO:0007669"/>
    <property type="project" value="UniProtKB-KW"/>
</dbReference>
<keyword evidence="3 4" id="KW-0408">Iron</keyword>
<name>A0LNA9_SYNFM</name>
<accession>A0LNA9</accession>
<dbReference type="EMBL" id="CP000478">
    <property type="protein sequence ID" value="ABK18911.1"/>
    <property type="molecule type" value="Genomic_DNA"/>
</dbReference>
<reference evidence="6 7" key="1">
    <citation type="submission" date="2006-10" db="EMBL/GenBank/DDBJ databases">
        <title>Complete sequence of Syntrophobacter fumaroxidans MPOB.</title>
        <authorList>
            <consortium name="US DOE Joint Genome Institute"/>
            <person name="Copeland A."/>
            <person name="Lucas S."/>
            <person name="Lapidus A."/>
            <person name="Barry K."/>
            <person name="Detter J.C."/>
            <person name="Glavina del Rio T."/>
            <person name="Hammon N."/>
            <person name="Israni S."/>
            <person name="Pitluck S."/>
            <person name="Goltsman E.G."/>
            <person name="Martinez M."/>
            <person name="Schmutz J."/>
            <person name="Larimer F."/>
            <person name="Land M."/>
            <person name="Hauser L."/>
            <person name="Kyrpides N."/>
            <person name="Kim E."/>
            <person name="Boone D.R."/>
            <person name="Brockman F."/>
            <person name="Culley D."/>
            <person name="Ferry J."/>
            <person name="Gunsalus R."/>
            <person name="McInerney M.J."/>
            <person name="Morrison M."/>
            <person name="Plugge C."/>
            <person name="Rohlin L."/>
            <person name="Scholten J."/>
            <person name="Sieber J."/>
            <person name="Stams A.J.M."/>
            <person name="Worm P."/>
            <person name="Henstra A.M."/>
            <person name="Richardson P."/>
        </authorList>
    </citation>
    <scope>NUCLEOTIDE SEQUENCE [LARGE SCALE GENOMIC DNA]</scope>
    <source>
        <strain evidence="7">DSM 10017 / MPOB</strain>
    </source>
</reference>
<dbReference type="HOGENOM" id="CLU_089635_1_0_7"/>
<dbReference type="Proteomes" id="UP000001784">
    <property type="component" value="Chromosome"/>
</dbReference>
<keyword evidence="2 4" id="KW-0479">Metal-binding</keyword>
<dbReference type="STRING" id="335543.Sfum_3238"/>
<dbReference type="Pfam" id="PF13442">
    <property type="entry name" value="Cytochrome_CBB3"/>
    <property type="match status" value="1"/>
</dbReference>
<dbReference type="GO" id="GO:0009055">
    <property type="term" value="F:electron transfer activity"/>
    <property type="evidence" value="ECO:0007669"/>
    <property type="project" value="InterPro"/>
</dbReference>
<evidence type="ECO:0000256" key="3">
    <source>
        <dbReference type="ARBA" id="ARBA00023004"/>
    </source>
</evidence>
<dbReference type="PROSITE" id="PS51007">
    <property type="entry name" value="CYTC"/>
    <property type="match status" value="1"/>
</dbReference>
<dbReference type="KEGG" id="sfu:Sfum_3238"/>
<dbReference type="Gene3D" id="1.10.760.10">
    <property type="entry name" value="Cytochrome c-like domain"/>
    <property type="match status" value="1"/>
</dbReference>